<dbReference type="EMBL" id="DRIE01000093">
    <property type="protein sequence ID" value="HEC57292.1"/>
    <property type="molecule type" value="Genomic_DNA"/>
</dbReference>
<reference evidence="3 4" key="1">
    <citation type="submission" date="2016-05" db="EMBL/GenBank/DDBJ databases">
        <title>Microbial consortia oxidize butane by reversing methanogenesis.</title>
        <authorList>
            <person name="Laso-Perez R."/>
            <person name="Richter M."/>
            <person name="Wegener G."/>
            <person name="Musat F."/>
        </authorList>
    </citation>
    <scope>NUCLEOTIDE SEQUENCE [LARGE SCALE GENOMIC DNA]</scope>
    <source>
        <strain evidence="3">BOX1</strain>
    </source>
</reference>
<evidence type="ECO:0000313" key="1">
    <source>
        <dbReference type="EMBL" id="HDM36936.1"/>
    </source>
</evidence>
<sequence length="66" mass="7023">MERFKSLKCPYCGSEKIVCPKCGGTIKRGLTAMRPLLGARCTSCGIPLVGYALCGGCGREVKLQVL</sequence>
<dbReference type="EMBL" id="DQZR01000287">
    <property type="protein sequence ID" value="HDM36936.1"/>
    <property type="molecule type" value="Genomic_DNA"/>
</dbReference>
<dbReference type="AlphaFoldDB" id="A0A1F2P4Y2"/>
<protein>
    <submittedName>
        <fullName evidence="3">Uncharacterized protein</fullName>
    </submittedName>
</protein>
<dbReference type="EMBL" id="LYOR01000003">
    <property type="protein sequence ID" value="OFV66233.1"/>
    <property type="molecule type" value="Genomic_DNA"/>
</dbReference>
<proteinExistence type="predicted"/>
<keyword evidence="4" id="KW-1185">Reference proteome</keyword>
<name>A0A1F2P4Y2_9EURY</name>
<dbReference type="STRING" id="1839936.SBU_000775"/>
<organism evidence="3 4">
    <name type="scientific">Candidatus Syntropharchaeum butanivorans</name>
    <dbReference type="NCBI Taxonomy" id="1839936"/>
    <lineage>
        <taxon>Archaea</taxon>
        <taxon>Methanobacteriati</taxon>
        <taxon>Methanobacteriota</taxon>
        <taxon>Stenosarchaea group</taxon>
        <taxon>Methanomicrobia</taxon>
        <taxon>Methanosarcinales</taxon>
        <taxon>ANME-2 cluster</taxon>
        <taxon>Candidatus Syntropharchaeum</taxon>
    </lineage>
</organism>
<evidence type="ECO:0000313" key="3">
    <source>
        <dbReference type="EMBL" id="OFV66233.1"/>
    </source>
</evidence>
<evidence type="ECO:0000313" key="2">
    <source>
        <dbReference type="EMBL" id="HEC57292.1"/>
    </source>
</evidence>
<dbReference type="Proteomes" id="UP000185779">
    <property type="component" value="Unassembled WGS sequence"/>
</dbReference>
<evidence type="ECO:0000313" key="4">
    <source>
        <dbReference type="Proteomes" id="UP000185779"/>
    </source>
</evidence>
<accession>A0A1F2P4Y2</accession>
<dbReference type="Proteomes" id="UP000885863">
    <property type="component" value="Unassembled WGS sequence"/>
</dbReference>
<gene>
    <name evidence="1" type="ORF">ENG09_06830</name>
    <name evidence="2" type="ORF">ENI32_05350</name>
    <name evidence="3" type="ORF">SBU_000775</name>
</gene>
<comment type="caution">
    <text evidence="3">The sequence shown here is derived from an EMBL/GenBank/DDBJ whole genome shotgun (WGS) entry which is preliminary data.</text>
</comment>
<dbReference type="Proteomes" id="UP000885936">
    <property type="component" value="Unassembled WGS sequence"/>
</dbReference>
<reference evidence="1" key="2">
    <citation type="journal article" date="2020" name="mSystems">
        <title>Genome- and Community-Level Interaction Insights into Carbon Utilization and Element Cycling Functions of Hydrothermarchaeota in Hydrothermal Sediment.</title>
        <authorList>
            <person name="Zhou Z."/>
            <person name="Liu Y."/>
            <person name="Xu W."/>
            <person name="Pan J."/>
            <person name="Luo Z.H."/>
            <person name="Li M."/>
        </authorList>
    </citation>
    <scope>NUCLEOTIDE SEQUENCE [LARGE SCALE GENOMIC DNA]</scope>
    <source>
        <strain evidence="1">HyVt-185</strain>
        <strain evidence="2">HyVt-386</strain>
    </source>
</reference>